<dbReference type="Pfam" id="PF07650">
    <property type="entry name" value="KH_2"/>
    <property type="match status" value="1"/>
</dbReference>
<evidence type="ECO:0000259" key="10">
    <source>
        <dbReference type="PROSITE" id="PS50823"/>
    </source>
</evidence>
<dbReference type="GO" id="GO:0019843">
    <property type="term" value="F:rRNA binding"/>
    <property type="evidence" value="ECO:0007669"/>
    <property type="project" value="UniProtKB-UniRule"/>
</dbReference>
<dbReference type="InterPro" id="IPR036419">
    <property type="entry name" value="Ribosomal_S3_C_sf"/>
</dbReference>
<dbReference type="OrthoDB" id="9806396at2"/>
<dbReference type="Gene3D" id="3.30.1140.32">
    <property type="entry name" value="Ribosomal protein S3, C-terminal domain"/>
    <property type="match status" value="1"/>
</dbReference>
<evidence type="ECO:0000313" key="11">
    <source>
        <dbReference type="EMBL" id="SNB71538.1"/>
    </source>
</evidence>
<dbReference type="EMBL" id="FYEK01000054">
    <property type="protein sequence ID" value="SNB71538.1"/>
    <property type="molecule type" value="Genomic_DNA"/>
</dbReference>
<dbReference type="SMART" id="SM00322">
    <property type="entry name" value="KH"/>
    <property type="match status" value="1"/>
</dbReference>
<dbReference type="Gene3D" id="3.30.300.20">
    <property type="match status" value="1"/>
</dbReference>
<evidence type="ECO:0000256" key="3">
    <source>
        <dbReference type="ARBA" id="ARBA00022884"/>
    </source>
</evidence>
<dbReference type="GO" id="GO:0006412">
    <property type="term" value="P:translation"/>
    <property type="evidence" value="ECO:0007669"/>
    <property type="project" value="UniProtKB-UniRule"/>
</dbReference>
<dbReference type="GO" id="GO:0022627">
    <property type="term" value="C:cytosolic small ribosomal subunit"/>
    <property type="evidence" value="ECO:0007669"/>
    <property type="project" value="TreeGrafter"/>
</dbReference>
<dbReference type="PROSITE" id="PS50823">
    <property type="entry name" value="KH_TYPE_2"/>
    <property type="match status" value="1"/>
</dbReference>
<dbReference type="PANTHER" id="PTHR11760:SF19">
    <property type="entry name" value="SMALL RIBOSOMAL SUBUNIT PROTEIN US3C"/>
    <property type="match status" value="1"/>
</dbReference>
<evidence type="ECO:0000256" key="2">
    <source>
        <dbReference type="ARBA" id="ARBA00022730"/>
    </source>
</evidence>
<dbReference type="InterPro" id="IPR004044">
    <property type="entry name" value="KH_dom_type_2"/>
</dbReference>
<keyword evidence="2 8" id="KW-0699">rRNA-binding</keyword>
<dbReference type="GO" id="GO:0003735">
    <property type="term" value="F:structural constituent of ribosome"/>
    <property type="evidence" value="ECO:0007669"/>
    <property type="project" value="InterPro"/>
</dbReference>
<evidence type="ECO:0000256" key="5">
    <source>
        <dbReference type="ARBA" id="ARBA00023274"/>
    </source>
</evidence>
<comment type="subunit">
    <text evidence="8">Part of the 30S ribosomal subunit. Forms a tight complex with proteins S10 and S14.</text>
</comment>
<dbReference type="NCBIfam" id="TIGR01009">
    <property type="entry name" value="rpsC_bact"/>
    <property type="match status" value="1"/>
</dbReference>
<dbReference type="GO" id="GO:0003729">
    <property type="term" value="F:mRNA binding"/>
    <property type="evidence" value="ECO:0007669"/>
    <property type="project" value="UniProtKB-UniRule"/>
</dbReference>
<dbReference type="InterPro" id="IPR018280">
    <property type="entry name" value="Ribosomal_uS3_CS"/>
</dbReference>
<keyword evidence="4 8" id="KW-0689">Ribosomal protein</keyword>
<proteinExistence type="inferred from homology"/>
<protein>
    <recommendedName>
        <fullName evidence="7 8">Small ribosomal subunit protein uS3</fullName>
    </recommendedName>
</protein>
<evidence type="ECO:0000256" key="9">
    <source>
        <dbReference type="RuleBase" id="RU003624"/>
    </source>
</evidence>
<dbReference type="InterPro" id="IPR015946">
    <property type="entry name" value="KH_dom-like_a/b"/>
</dbReference>
<dbReference type="SUPFAM" id="SSF54814">
    <property type="entry name" value="Prokaryotic type KH domain (KH-domain type II)"/>
    <property type="match status" value="1"/>
</dbReference>
<dbReference type="FunFam" id="3.30.300.20:FF:000001">
    <property type="entry name" value="30S ribosomal protein S3"/>
    <property type="match status" value="1"/>
</dbReference>
<evidence type="ECO:0000256" key="4">
    <source>
        <dbReference type="ARBA" id="ARBA00022980"/>
    </source>
</evidence>
<keyword evidence="5 8" id="KW-0687">Ribonucleoprotein</keyword>
<keyword evidence="12" id="KW-1185">Reference proteome</keyword>
<dbReference type="InterPro" id="IPR057258">
    <property type="entry name" value="Ribosomal_uS3"/>
</dbReference>
<evidence type="ECO:0000256" key="8">
    <source>
        <dbReference type="HAMAP-Rule" id="MF_01309"/>
    </source>
</evidence>
<sequence>MGRKVHPIGFRLGITKNWLARWYAEGREYVELLHEDLKIRQFVKEQLKEAGIARIEIERFPKQINLYIHAARPGIVIGRKGLGIKQLRQAIEEMTGKKARVEIVEVPRPELEAAIVAESIAQQIEKRVSHARAMKRAIQQAMRAGAKGIRITVSGRLGGAEMARTETLMEGRVPRHTLRADIDYALAEAITKWGKIGIKVWIYRGDTEPGAYVQQTAEMVARVTSAQRGG</sequence>
<evidence type="ECO:0000256" key="1">
    <source>
        <dbReference type="ARBA" id="ARBA00010761"/>
    </source>
</evidence>
<dbReference type="InterPro" id="IPR005704">
    <property type="entry name" value="Ribosomal_uS3_bac-typ"/>
</dbReference>
<gene>
    <name evidence="8" type="primary">rpsC</name>
    <name evidence="11" type="ORF">SAMN02746019_00014540</name>
</gene>
<dbReference type="SUPFAM" id="SSF54821">
    <property type="entry name" value="Ribosomal protein S3 C-terminal domain"/>
    <property type="match status" value="1"/>
</dbReference>
<dbReference type="HAMAP" id="MF_01309_B">
    <property type="entry name" value="Ribosomal_uS3_B"/>
    <property type="match status" value="1"/>
</dbReference>
<name>A0A212RGS2_9CHLR</name>
<accession>A0A212RGS2</accession>
<dbReference type="FunCoup" id="A0A212RGS2">
    <property type="interactions" value="482"/>
</dbReference>
<feature type="domain" description="KH type-2" evidence="10">
    <location>
        <begin position="39"/>
        <end position="107"/>
    </location>
</feature>
<dbReference type="AlphaFoldDB" id="A0A212RGS2"/>
<dbReference type="Proteomes" id="UP000197025">
    <property type="component" value="Unassembled WGS sequence"/>
</dbReference>
<dbReference type="RefSeq" id="WP_088571974.1">
    <property type="nucleotide sequence ID" value="NZ_FYEK01000054.1"/>
</dbReference>
<keyword evidence="3 8" id="KW-0694">RNA-binding</keyword>
<reference evidence="12" key="1">
    <citation type="submission" date="2017-06" db="EMBL/GenBank/DDBJ databases">
        <authorList>
            <person name="Varghese N."/>
            <person name="Submissions S."/>
        </authorList>
    </citation>
    <scope>NUCLEOTIDE SEQUENCE [LARGE SCALE GENOMIC DNA]</scope>
    <source>
        <strain evidence="12">JAD2</strain>
    </source>
</reference>
<comment type="similarity">
    <text evidence="1 8 9">Belongs to the universal ribosomal protein uS3 family.</text>
</comment>
<dbReference type="InterPro" id="IPR009019">
    <property type="entry name" value="KH_sf_prok-type"/>
</dbReference>
<organism evidence="11 12">
    <name type="scientific">Thermoflexus hugenholtzii JAD2</name>
    <dbReference type="NCBI Taxonomy" id="877466"/>
    <lineage>
        <taxon>Bacteria</taxon>
        <taxon>Bacillati</taxon>
        <taxon>Chloroflexota</taxon>
        <taxon>Thermoflexia</taxon>
        <taxon>Thermoflexales</taxon>
        <taxon>Thermoflexaceae</taxon>
        <taxon>Thermoflexus</taxon>
    </lineage>
</organism>
<dbReference type="InParanoid" id="A0A212RGS2"/>
<dbReference type="InterPro" id="IPR004087">
    <property type="entry name" value="KH_dom"/>
</dbReference>
<evidence type="ECO:0000256" key="7">
    <source>
        <dbReference type="ARBA" id="ARBA00035257"/>
    </source>
</evidence>
<dbReference type="PROSITE" id="PS00548">
    <property type="entry name" value="RIBOSOMAL_S3"/>
    <property type="match status" value="1"/>
</dbReference>
<dbReference type="Pfam" id="PF00189">
    <property type="entry name" value="Ribosomal_S3_C"/>
    <property type="match status" value="1"/>
</dbReference>
<evidence type="ECO:0000256" key="6">
    <source>
        <dbReference type="ARBA" id="ARBA00024998"/>
    </source>
</evidence>
<dbReference type="PANTHER" id="PTHR11760">
    <property type="entry name" value="30S/40S RIBOSOMAL PROTEIN S3"/>
    <property type="match status" value="1"/>
</dbReference>
<comment type="function">
    <text evidence="6 8">Binds the lower part of the 30S subunit head. Binds mRNA in the 70S ribosome, positioning it for translation.</text>
</comment>
<evidence type="ECO:0000313" key="12">
    <source>
        <dbReference type="Proteomes" id="UP000197025"/>
    </source>
</evidence>
<dbReference type="InterPro" id="IPR001351">
    <property type="entry name" value="Ribosomal_uS3_C"/>
</dbReference>
<dbReference type="CDD" id="cd02412">
    <property type="entry name" value="KH-II_30S_S3"/>
    <property type="match status" value="1"/>
</dbReference>